<keyword evidence="2" id="KW-0645">Protease</keyword>
<dbReference type="SUPFAM" id="SSF52025">
    <property type="entry name" value="PA domain"/>
    <property type="match status" value="1"/>
</dbReference>
<reference evidence="9" key="1">
    <citation type="journal article" date="2019" name="Int. J. Syst. Evol. Microbiol.">
        <title>The Global Catalogue of Microorganisms (GCM) 10K type strain sequencing project: providing services to taxonomists for standard genome sequencing and annotation.</title>
        <authorList>
            <consortium name="The Broad Institute Genomics Platform"/>
            <consortium name="The Broad Institute Genome Sequencing Center for Infectious Disease"/>
            <person name="Wu L."/>
            <person name="Ma J."/>
        </authorList>
    </citation>
    <scope>NUCLEOTIDE SEQUENCE [LARGE SCALE GENOMIC DNA]</scope>
    <source>
        <strain evidence="9">JCM 18720</strain>
    </source>
</reference>
<dbReference type="PANTHER" id="PTHR12147">
    <property type="entry name" value="METALLOPEPTIDASE M28 FAMILY MEMBER"/>
    <property type="match status" value="1"/>
</dbReference>
<evidence type="ECO:0000313" key="9">
    <source>
        <dbReference type="Proteomes" id="UP001501600"/>
    </source>
</evidence>
<keyword evidence="3" id="KW-0479">Metal-binding</keyword>
<evidence type="ECO:0000256" key="2">
    <source>
        <dbReference type="ARBA" id="ARBA00022670"/>
    </source>
</evidence>
<name>A0ABP9RYL8_9GAMM</name>
<sequence>MLPLLSACSQLTTPSQPEPDGHTLNETQLHADIRELASDRYQGRLPTTEGETLTLAYLQSRFEQMGLKPGNGDSYLQPVPMRRLKTTGAKLTIDGQPQRYLFDMVLNSFSDAPTVNLSASELVFVGYGINAPEYQWNDYAGLDVKGKTVVMLVNDPGFASEDPALFRGTTMTYYGRWDYKFAEAGRQGAAAALIIHDTRPASYPWMVVQNSWTGPQLDLANSQDPHPMLEGWLTKDAARAVLARAGEDLDTLTAQATEQPMHRRLGLTVDAALNQTIDFATSHNVVALLPGIEAAEEEVIYTAHWDHIGAQGEEIYNGAMDNATGIAALLALADAFSQGPQPRRSVRFLAVTGEEQGLLGSRYYAANPITPLGQVAGVFNVDSTNIYGRTRDYTLVGQGQSELEQLLIDATTEQGRHISPEARPGAGSYYRSDHFSFVRQGVPSVYARGGQIPWDDATAQYKSAMQARVKGCYHGPCDTYHPDWDLSGTLQDISVYLEAGRALAEGESWPGFLPGSEFFPLRPAGDAAP</sequence>
<evidence type="ECO:0000259" key="7">
    <source>
        <dbReference type="Pfam" id="PF04389"/>
    </source>
</evidence>
<evidence type="ECO:0000313" key="8">
    <source>
        <dbReference type="EMBL" id="GAA5188738.1"/>
    </source>
</evidence>
<organism evidence="8 9">
    <name type="scientific">Ferrimonas gelatinilytica</name>
    <dbReference type="NCBI Taxonomy" id="1255257"/>
    <lineage>
        <taxon>Bacteria</taxon>
        <taxon>Pseudomonadati</taxon>
        <taxon>Pseudomonadota</taxon>
        <taxon>Gammaproteobacteria</taxon>
        <taxon>Alteromonadales</taxon>
        <taxon>Ferrimonadaceae</taxon>
        <taxon>Ferrimonas</taxon>
    </lineage>
</organism>
<dbReference type="Proteomes" id="UP001501600">
    <property type="component" value="Unassembled WGS sequence"/>
</dbReference>
<keyword evidence="5" id="KW-0378">Hydrolase</keyword>
<keyword evidence="9" id="KW-1185">Reference proteome</keyword>
<keyword evidence="1" id="KW-0031">Aminopeptidase</keyword>
<dbReference type="Gene3D" id="3.50.30.30">
    <property type="match status" value="1"/>
</dbReference>
<dbReference type="SUPFAM" id="SSF53187">
    <property type="entry name" value="Zn-dependent exopeptidases"/>
    <property type="match status" value="1"/>
</dbReference>
<accession>A0ABP9RYL8</accession>
<comment type="caution">
    <text evidence="8">The sequence shown here is derived from an EMBL/GenBank/DDBJ whole genome shotgun (WGS) entry which is preliminary data.</text>
</comment>
<feature type="domain" description="Peptidase M28" evidence="7">
    <location>
        <begin position="284"/>
        <end position="495"/>
    </location>
</feature>
<dbReference type="InterPro" id="IPR007484">
    <property type="entry name" value="Peptidase_M28"/>
</dbReference>
<proteinExistence type="predicted"/>
<dbReference type="PANTHER" id="PTHR12147:SF56">
    <property type="entry name" value="AMINOPEPTIDASE YDR415C-RELATED"/>
    <property type="match status" value="1"/>
</dbReference>
<evidence type="ECO:0000256" key="4">
    <source>
        <dbReference type="ARBA" id="ARBA00022729"/>
    </source>
</evidence>
<dbReference type="InterPro" id="IPR045175">
    <property type="entry name" value="M28_fam"/>
</dbReference>
<dbReference type="CDD" id="cd04821">
    <property type="entry name" value="PA_M28_1_2"/>
    <property type="match status" value="1"/>
</dbReference>
<keyword evidence="6" id="KW-0862">Zinc</keyword>
<dbReference type="Pfam" id="PF04389">
    <property type="entry name" value="Peptidase_M28"/>
    <property type="match status" value="1"/>
</dbReference>
<evidence type="ECO:0000256" key="6">
    <source>
        <dbReference type="ARBA" id="ARBA00022833"/>
    </source>
</evidence>
<dbReference type="InterPro" id="IPR046450">
    <property type="entry name" value="PA_dom_sf"/>
</dbReference>
<evidence type="ECO:0000256" key="1">
    <source>
        <dbReference type="ARBA" id="ARBA00022438"/>
    </source>
</evidence>
<protein>
    <submittedName>
        <fullName evidence="8">M28 family metallopeptidase</fullName>
    </submittedName>
</protein>
<gene>
    <name evidence="8" type="ORF">GCM10025772_09450</name>
</gene>
<evidence type="ECO:0000256" key="3">
    <source>
        <dbReference type="ARBA" id="ARBA00022723"/>
    </source>
</evidence>
<evidence type="ECO:0000256" key="5">
    <source>
        <dbReference type="ARBA" id="ARBA00022801"/>
    </source>
</evidence>
<keyword evidence="4" id="KW-0732">Signal</keyword>
<dbReference type="EMBL" id="BAABLF010000005">
    <property type="protein sequence ID" value="GAA5188738.1"/>
    <property type="molecule type" value="Genomic_DNA"/>
</dbReference>
<dbReference type="Gene3D" id="3.40.630.10">
    <property type="entry name" value="Zn peptidases"/>
    <property type="match status" value="1"/>
</dbReference>